<evidence type="ECO:0000313" key="5">
    <source>
        <dbReference type="EMBL" id="HED09289.1"/>
    </source>
</evidence>
<dbReference type="Pfam" id="PF25990">
    <property type="entry name" value="Beta-barrel_YknX"/>
    <property type="match status" value="1"/>
</dbReference>
<gene>
    <name evidence="5" type="ORF">ENJ10_01240</name>
</gene>
<organism evidence="5">
    <name type="scientific">Caldithrix abyssi</name>
    <dbReference type="NCBI Taxonomy" id="187145"/>
    <lineage>
        <taxon>Bacteria</taxon>
        <taxon>Pseudomonadati</taxon>
        <taxon>Calditrichota</taxon>
        <taxon>Calditrichia</taxon>
        <taxon>Calditrichales</taxon>
        <taxon>Calditrichaceae</taxon>
        <taxon>Caldithrix</taxon>
    </lineage>
</organism>
<dbReference type="Proteomes" id="UP000886005">
    <property type="component" value="Unassembled WGS sequence"/>
</dbReference>
<comment type="similarity">
    <text evidence="1">Belongs to the membrane fusion protein (MFP) (TC 8.A.1) family.</text>
</comment>
<feature type="domain" description="Multidrug resistance protein MdtA-like barrel-sandwich hybrid" evidence="2">
    <location>
        <begin position="17"/>
        <end position="153"/>
    </location>
</feature>
<dbReference type="Gene3D" id="1.10.287.470">
    <property type="entry name" value="Helix hairpin bin"/>
    <property type="match status" value="1"/>
</dbReference>
<dbReference type="Gene3D" id="2.40.50.100">
    <property type="match status" value="1"/>
</dbReference>
<evidence type="ECO:0000259" key="2">
    <source>
        <dbReference type="Pfam" id="PF25917"/>
    </source>
</evidence>
<reference evidence="5" key="1">
    <citation type="journal article" date="2020" name="mSystems">
        <title>Genome- and Community-Level Interaction Insights into Carbon Utilization and Element Cycling Functions of Hydrothermarchaeota in Hydrothermal Sediment.</title>
        <authorList>
            <person name="Zhou Z."/>
            <person name="Liu Y."/>
            <person name="Xu W."/>
            <person name="Pan J."/>
            <person name="Luo Z.H."/>
            <person name="Li M."/>
        </authorList>
    </citation>
    <scope>NUCLEOTIDE SEQUENCE [LARGE SCALE GENOMIC DNA]</scope>
    <source>
        <strain evidence="5">HyVt-456</strain>
    </source>
</reference>
<evidence type="ECO:0000259" key="4">
    <source>
        <dbReference type="Pfam" id="PF25990"/>
    </source>
</evidence>
<protein>
    <submittedName>
        <fullName evidence="5">Efflux RND transporter periplasmic adaptor subunit</fullName>
    </submittedName>
</protein>
<evidence type="ECO:0000256" key="1">
    <source>
        <dbReference type="ARBA" id="ARBA00009477"/>
    </source>
</evidence>
<evidence type="ECO:0000259" key="3">
    <source>
        <dbReference type="Pfam" id="PF25975"/>
    </source>
</evidence>
<dbReference type="SUPFAM" id="SSF111369">
    <property type="entry name" value="HlyD-like secretion proteins"/>
    <property type="match status" value="1"/>
</dbReference>
<dbReference type="InterPro" id="IPR058649">
    <property type="entry name" value="CzcB_C"/>
</dbReference>
<dbReference type="GO" id="GO:0015562">
    <property type="term" value="F:efflux transmembrane transporter activity"/>
    <property type="evidence" value="ECO:0007669"/>
    <property type="project" value="TreeGrafter"/>
</dbReference>
<dbReference type="Pfam" id="PF25975">
    <property type="entry name" value="CzcB_C"/>
    <property type="match status" value="1"/>
</dbReference>
<feature type="non-terminal residue" evidence="5">
    <location>
        <position position="1"/>
    </location>
</feature>
<proteinExistence type="inferred from homology"/>
<dbReference type="AlphaFoldDB" id="A0A7V1LJU9"/>
<name>A0A7V1LJU9_CALAY</name>
<comment type="caution">
    <text evidence="5">The sequence shown here is derived from an EMBL/GenBank/DDBJ whole genome shotgun (WGS) entry which is preliminary data.</text>
</comment>
<dbReference type="NCBIfam" id="TIGR01730">
    <property type="entry name" value="RND_mfp"/>
    <property type="match status" value="1"/>
</dbReference>
<dbReference type="InterPro" id="IPR006143">
    <property type="entry name" value="RND_pump_MFP"/>
</dbReference>
<sequence>VIKKVTGSGRIKPAMEVNISANVSGKILNIYAKEGQRVKKGQLLVRLDSEQYAAALKRAESALLGALANEKKAQSDYNRNKLLFDQHLISPADLEASEAALMAARATREQNEASRDEARDQLNKTKLYASMDGVITKLNKEVGEMAIGATFQEDVIMVVSDLSVMESLIEVDENEVVNIQIGDSADVELDAFPDTLFRGYVTEIANSAITKGLGTQEEITNFEVTVTIDNAAARFRPGMSTTVDVYTQRVDDVVRVPIQAVTVREAGRLKKKVGVEERAPSSANRAKNKMVEVVFVEEDGMARAKPVKLGISDDDYYQVISGLNEGERVITGPFKILSKLLKDGDKVSEKKEKENAD</sequence>
<dbReference type="Gene3D" id="2.40.30.170">
    <property type="match status" value="1"/>
</dbReference>
<accession>A0A7V1LJU9</accession>
<dbReference type="PANTHER" id="PTHR30469:SF33">
    <property type="entry name" value="SLR1207 PROTEIN"/>
    <property type="match status" value="1"/>
</dbReference>
<dbReference type="EMBL" id="DRLD01000032">
    <property type="protein sequence ID" value="HED09289.1"/>
    <property type="molecule type" value="Genomic_DNA"/>
</dbReference>
<dbReference type="InterPro" id="IPR058625">
    <property type="entry name" value="MdtA-like_BSH"/>
</dbReference>
<dbReference type="Pfam" id="PF25917">
    <property type="entry name" value="BSH_RND"/>
    <property type="match status" value="1"/>
</dbReference>
<dbReference type="PANTHER" id="PTHR30469">
    <property type="entry name" value="MULTIDRUG RESISTANCE PROTEIN MDTA"/>
    <property type="match status" value="1"/>
</dbReference>
<feature type="domain" description="YknX-like beta-barrel" evidence="4">
    <location>
        <begin position="170"/>
        <end position="245"/>
    </location>
</feature>
<feature type="domain" description="CzcB-like C-terminal circularly permuted SH3-like" evidence="3">
    <location>
        <begin position="292"/>
        <end position="331"/>
    </location>
</feature>
<dbReference type="InterPro" id="IPR058636">
    <property type="entry name" value="Beta-barrel_YknX"/>
</dbReference>
<dbReference type="GO" id="GO:1990281">
    <property type="term" value="C:efflux pump complex"/>
    <property type="evidence" value="ECO:0007669"/>
    <property type="project" value="TreeGrafter"/>
</dbReference>
<dbReference type="Gene3D" id="2.40.420.20">
    <property type="match status" value="1"/>
</dbReference>